<keyword evidence="1" id="KW-0812">Transmembrane</keyword>
<feature type="transmembrane region" description="Helical" evidence="1">
    <location>
        <begin position="67"/>
        <end position="85"/>
    </location>
</feature>
<keyword evidence="3" id="KW-1185">Reference proteome</keyword>
<accession>A0A563EMI8</accession>
<gene>
    <name evidence="2" type="ORF">FKR81_29710</name>
</gene>
<protein>
    <recommendedName>
        <fullName evidence="4">Ceramidase</fullName>
    </recommendedName>
</protein>
<feature type="transmembrane region" description="Helical" evidence="1">
    <location>
        <begin position="97"/>
        <end position="116"/>
    </location>
</feature>
<organism evidence="2 3">
    <name type="scientific">Lentzea tibetensis</name>
    <dbReference type="NCBI Taxonomy" id="2591470"/>
    <lineage>
        <taxon>Bacteria</taxon>
        <taxon>Bacillati</taxon>
        <taxon>Actinomycetota</taxon>
        <taxon>Actinomycetes</taxon>
        <taxon>Pseudonocardiales</taxon>
        <taxon>Pseudonocardiaceae</taxon>
        <taxon>Lentzea</taxon>
    </lineage>
</organism>
<sequence length="203" mass="22068">MQVDNYCERLAPGLWGEPLNAFTNIAFLVAAVLLARRHAPPSVRVLPVLLALVGLASLSFHTMATEFTGWLDTGFIAVFVLYYVVGYAHWFHGVRWSLAWLAAPVFVGFAFAIGLLVRVGPAIYLPALLVMIVLTGLADGYRAWFAAAAVVFAVSLTLRTVDEPLCAQWPAGTHFLWHLLNAVVLYLVTAAAITRSARAASRS</sequence>
<dbReference type="EMBL" id="VOBR01000022">
    <property type="protein sequence ID" value="TWP48158.1"/>
    <property type="molecule type" value="Genomic_DNA"/>
</dbReference>
<dbReference type="OrthoDB" id="277121at2"/>
<feature type="transmembrane region" description="Helical" evidence="1">
    <location>
        <begin position="143"/>
        <end position="161"/>
    </location>
</feature>
<evidence type="ECO:0000313" key="2">
    <source>
        <dbReference type="EMBL" id="TWP48158.1"/>
    </source>
</evidence>
<comment type="caution">
    <text evidence="2">The sequence shown here is derived from an EMBL/GenBank/DDBJ whole genome shotgun (WGS) entry which is preliminary data.</text>
</comment>
<feature type="transmembrane region" description="Helical" evidence="1">
    <location>
        <begin position="173"/>
        <end position="193"/>
    </location>
</feature>
<feature type="transmembrane region" description="Helical" evidence="1">
    <location>
        <begin position="19"/>
        <end position="36"/>
    </location>
</feature>
<keyword evidence="1" id="KW-1133">Transmembrane helix</keyword>
<reference evidence="2 3" key="1">
    <citation type="submission" date="2019-07" db="EMBL/GenBank/DDBJ databases">
        <title>Lentzea xizangensis sp. nov., isolated from Qinghai-Tibetan Plateau Soils.</title>
        <authorList>
            <person name="Huang J."/>
        </authorList>
    </citation>
    <scope>NUCLEOTIDE SEQUENCE [LARGE SCALE GENOMIC DNA]</scope>
    <source>
        <strain evidence="2 3">FXJ1.1311</strain>
    </source>
</reference>
<evidence type="ECO:0000256" key="1">
    <source>
        <dbReference type="SAM" id="Phobius"/>
    </source>
</evidence>
<dbReference type="Proteomes" id="UP000316639">
    <property type="component" value="Unassembled WGS sequence"/>
</dbReference>
<feature type="transmembrane region" description="Helical" evidence="1">
    <location>
        <begin position="122"/>
        <end position="138"/>
    </location>
</feature>
<name>A0A563EMI8_9PSEU</name>
<dbReference type="RefSeq" id="WP_146356822.1">
    <property type="nucleotide sequence ID" value="NZ_VOBR01000022.1"/>
</dbReference>
<proteinExistence type="predicted"/>
<evidence type="ECO:0008006" key="4">
    <source>
        <dbReference type="Google" id="ProtNLM"/>
    </source>
</evidence>
<keyword evidence="1" id="KW-0472">Membrane</keyword>
<feature type="transmembrane region" description="Helical" evidence="1">
    <location>
        <begin position="43"/>
        <end position="61"/>
    </location>
</feature>
<dbReference type="AlphaFoldDB" id="A0A563EMI8"/>
<evidence type="ECO:0000313" key="3">
    <source>
        <dbReference type="Proteomes" id="UP000316639"/>
    </source>
</evidence>